<evidence type="ECO:0000256" key="2">
    <source>
        <dbReference type="SAM" id="Phobius"/>
    </source>
</evidence>
<dbReference type="STRING" id="595528.A0A0D2UDU3"/>
<keyword evidence="2" id="KW-1133">Transmembrane helix</keyword>
<proteinExistence type="predicted"/>
<feature type="region of interest" description="Disordered" evidence="1">
    <location>
        <begin position="547"/>
        <end position="570"/>
    </location>
</feature>
<dbReference type="Proteomes" id="UP000008743">
    <property type="component" value="Unassembled WGS sequence"/>
</dbReference>
<accession>A0A0D2UDU3</accession>
<dbReference type="InterPro" id="IPR038763">
    <property type="entry name" value="DHH_sf"/>
</dbReference>
<dbReference type="GO" id="GO:0004309">
    <property type="term" value="F:exopolyphosphatase activity"/>
    <property type="evidence" value="ECO:0007669"/>
    <property type="project" value="TreeGrafter"/>
</dbReference>
<dbReference type="PANTHER" id="PTHR12112:SF39">
    <property type="entry name" value="EG:152A3.5 PROTEIN (FBGN0003116_PN PROTEIN)"/>
    <property type="match status" value="1"/>
</dbReference>
<dbReference type="InterPro" id="IPR038222">
    <property type="entry name" value="DHHA2_dom_sf"/>
</dbReference>
<dbReference type="SUPFAM" id="SSF64182">
    <property type="entry name" value="DHH phosphoesterases"/>
    <property type="match status" value="1"/>
</dbReference>
<dbReference type="AlphaFoldDB" id="A0A0D2UDU3"/>
<evidence type="ECO:0000313" key="4">
    <source>
        <dbReference type="EMBL" id="KJE93246.1"/>
    </source>
</evidence>
<dbReference type="Gene3D" id="3.90.1640.10">
    <property type="entry name" value="inorganic pyrophosphatase (n-terminal core)"/>
    <property type="match status" value="1"/>
</dbReference>
<gene>
    <name evidence="4" type="ORF">CAOG_004060</name>
</gene>
<dbReference type="PANTHER" id="PTHR12112">
    <property type="entry name" value="BNIP - RELATED"/>
    <property type="match status" value="1"/>
</dbReference>
<dbReference type="InterPro" id="IPR004097">
    <property type="entry name" value="DHHA2"/>
</dbReference>
<keyword evidence="5" id="KW-1185">Reference proteome</keyword>
<dbReference type="SMART" id="SM01131">
    <property type="entry name" value="DHHA2"/>
    <property type="match status" value="1"/>
</dbReference>
<feature type="domain" description="DHHA2" evidence="3">
    <location>
        <begin position="390"/>
        <end position="537"/>
    </location>
</feature>
<dbReference type="OMA" id="RTEVAYM"/>
<evidence type="ECO:0000259" key="3">
    <source>
        <dbReference type="SMART" id="SM01131"/>
    </source>
</evidence>
<evidence type="ECO:0000313" key="5">
    <source>
        <dbReference type="Proteomes" id="UP000008743"/>
    </source>
</evidence>
<dbReference type="InParanoid" id="A0A0D2UDU3"/>
<evidence type="ECO:0000256" key="1">
    <source>
        <dbReference type="SAM" id="MobiDB-lite"/>
    </source>
</evidence>
<dbReference type="GO" id="GO:0005737">
    <property type="term" value="C:cytoplasm"/>
    <property type="evidence" value="ECO:0007669"/>
    <property type="project" value="InterPro"/>
</dbReference>
<sequence length="570" mass="62097">MTTSVVDGPAPDATVGFDAQEDCHAAPVSRSKLGKEPAFVRSCLRAGGQALVFFVLFAAVVVVISAPSARPHFGHAVHIQPQHSPAFTRRQVDAAFAAATHNQVEQLVPTTLEIVSLSQLPTPTAQSTAPETTTAEPSTFAVPSKPAIERLKAYLQRSRKALYDMFHPLKATTLSARQKLHVVMGNQASDLDSMATSIIHAFTSAAHHHADNSSLPIIQNNTLIVPMMNIPRQDYRLRTEVAYMFAKIGLTPEMLVFVDDFDANVINARGLLQVTLVDHNMLAPEQASFGSSVVRILDHHSDDGHHAGIADRQVDLVGSCSTLMTERILASPELKATVLDAHVAALLLGTILVDTVNLDTVKGKTTQRDLDAAHALIGSASSFVARGQLFADLRREKFNHAALTSDELLRRDYKEDRSTNTAIGISSISMSVRELMQRDRSYARAIVRFATLRNLKVLAVMNSFFAPDFSRQLTIYTADKKSLKRVVSHLFRNGIVDFELTKVNVPGLSGEARIVTFTQSNLRASRKVLMPLLKGCFSGDLSTLQQQAAQSRTVPPTPAPTSQSSSRTKK</sequence>
<dbReference type="Pfam" id="PF02833">
    <property type="entry name" value="DHHA2"/>
    <property type="match status" value="1"/>
</dbReference>
<reference evidence="5" key="1">
    <citation type="submission" date="2011-02" db="EMBL/GenBank/DDBJ databases">
        <title>The Genome Sequence of Capsaspora owczarzaki ATCC 30864.</title>
        <authorList>
            <person name="Russ C."/>
            <person name="Cuomo C."/>
            <person name="Burger G."/>
            <person name="Gray M.W."/>
            <person name="Holland P.W.H."/>
            <person name="King N."/>
            <person name="Lang F.B.F."/>
            <person name="Roger A.J."/>
            <person name="Ruiz-Trillo I."/>
            <person name="Young S.K."/>
            <person name="Zeng Q."/>
            <person name="Gargeya S."/>
            <person name="Alvarado L."/>
            <person name="Berlin A."/>
            <person name="Chapman S.B."/>
            <person name="Chen Z."/>
            <person name="Freedman E."/>
            <person name="Gellesch M."/>
            <person name="Goldberg J."/>
            <person name="Griggs A."/>
            <person name="Gujja S."/>
            <person name="Heilman E."/>
            <person name="Heiman D."/>
            <person name="Howarth C."/>
            <person name="Mehta T."/>
            <person name="Neiman D."/>
            <person name="Pearson M."/>
            <person name="Roberts A."/>
            <person name="Saif S."/>
            <person name="Shea T."/>
            <person name="Shenoy N."/>
            <person name="Sisk P."/>
            <person name="Stolte C."/>
            <person name="Sykes S."/>
            <person name="White J."/>
            <person name="Yandava C."/>
            <person name="Haas B."/>
            <person name="Nusbaum C."/>
            <person name="Birren B."/>
        </authorList>
    </citation>
    <scope>NUCLEOTIDE SEQUENCE</scope>
    <source>
        <strain evidence="5">ATCC 30864</strain>
    </source>
</reference>
<name>A0A0D2UDU3_CAPO3</name>
<dbReference type="EMBL" id="KE346365">
    <property type="protein sequence ID" value="KJE93246.1"/>
    <property type="molecule type" value="Genomic_DNA"/>
</dbReference>
<feature type="transmembrane region" description="Helical" evidence="2">
    <location>
        <begin position="50"/>
        <end position="69"/>
    </location>
</feature>
<protein>
    <recommendedName>
        <fullName evidence="3">DHHA2 domain-containing protein</fullName>
    </recommendedName>
</protein>
<dbReference type="OrthoDB" id="374045at2759"/>
<organism evidence="4 5">
    <name type="scientific">Capsaspora owczarzaki (strain ATCC 30864)</name>
    <dbReference type="NCBI Taxonomy" id="595528"/>
    <lineage>
        <taxon>Eukaryota</taxon>
        <taxon>Filasterea</taxon>
        <taxon>Capsaspora</taxon>
    </lineage>
</organism>
<dbReference type="RefSeq" id="XP_004347885.1">
    <property type="nucleotide sequence ID" value="XM_004347835.2"/>
</dbReference>
<dbReference type="Gene3D" id="3.10.310.20">
    <property type="entry name" value="DHHA2 domain"/>
    <property type="match status" value="1"/>
</dbReference>
<feature type="compositionally biased region" description="Low complexity" evidence="1">
    <location>
        <begin position="560"/>
        <end position="570"/>
    </location>
</feature>
<keyword evidence="2" id="KW-0472">Membrane</keyword>
<keyword evidence="2" id="KW-0812">Transmembrane</keyword>
<dbReference type="PhylomeDB" id="A0A0D2UDU3"/>
<dbReference type="FunCoup" id="A0A0D2UDU3">
    <property type="interactions" value="182"/>
</dbReference>
<dbReference type="eggNOG" id="KOG4129">
    <property type="taxonomic scope" value="Eukaryota"/>
</dbReference>